<evidence type="ECO:0000256" key="1">
    <source>
        <dbReference type="ARBA" id="ARBA00004651"/>
    </source>
</evidence>
<feature type="transmembrane region" description="Helical" evidence="5">
    <location>
        <begin position="206"/>
        <end position="227"/>
    </location>
</feature>
<dbReference type="Pfam" id="PF07690">
    <property type="entry name" value="MFS_1"/>
    <property type="match status" value="1"/>
</dbReference>
<dbReference type="GO" id="GO:0022857">
    <property type="term" value="F:transmembrane transporter activity"/>
    <property type="evidence" value="ECO:0007669"/>
    <property type="project" value="InterPro"/>
</dbReference>
<accession>A0AAE3VVB4</accession>
<feature type="transmembrane region" description="Helical" evidence="5">
    <location>
        <begin position="137"/>
        <end position="161"/>
    </location>
</feature>
<organism evidence="7 8">
    <name type="scientific">Catenuloplanes indicus</name>
    <dbReference type="NCBI Taxonomy" id="137267"/>
    <lineage>
        <taxon>Bacteria</taxon>
        <taxon>Bacillati</taxon>
        <taxon>Actinomycetota</taxon>
        <taxon>Actinomycetes</taxon>
        <taxon>Micromonosporales</taxon>
        <taxon>Micromonosporaceae</taxon>
        <taxon>Catenuloplanes</taxon>
    </lineage>
</organism>
<dbReference type="EMBL" id="JAUSUZ010000001">
    <property type="protein sequence ID" value="MDQ0364918.1"/>
    <property type="molecule type" value="Genomic_DNA"/>
</dbReference>
<dbReference type="InterPro" id="IPR011701">
    <property type="entry name" value="MFS"/>
</dbReference>
<dbReference type="InterPro" id="IPR036259">
    <property type="entry name" value="MFS_trans_sf"/>
</dbReference>
<dbReference type="InterPro" id="IPR020846">
    <property type="entry name" value="MFS_dom"/>
</dbReference>
<evidence type="ECO:0000256" key="4">
    <source>
        <dbReference type="ARBA" id="ARBA00023136"/>
    </source>
</evidence>
<dbReference type="AlphaFoldDB" id="A0AAE3VVB4"/>
<gene>
    <name evidence="7" type="ORF">J2S42_001587</name>
</gene>
<evidence type="ECO:0000256" key="3">
    <source>
        <dbReference type="ARBA" id="ARBA00022989"/>
    </source>
</evidence>
<keyword evidence="2 5" id="KW-0812">Transmembrane</keyword>
<dbReference type="Gene3D" id="1.20.1250.20">
    <property type="entry name" value="MFS general substrate transporter like domains"/>
    <property type="match status" value="1"/>
</dbReference>
<dbReference type="PROSITE" id="PS50850">
    <property type="entry name" value="MFS"/>
    <property type="match status" value="1"/>
</dbReference>
<evidence type="ECO:0000256" key="2">
    <source>
        <dbReference type="ARBA" id="ARBA00022692"/>
    </source>
</evidence>
<comment type="caution">
    <text evidence="7">The sequence shown here is derived from an EMBL/GenBank/DDBJ whole genome shotgun (WGS) entry which is preliminary data.</text>
</comment>
<feature type="transmembrane region" description="Helical" evidence="5">
    <location>
        <begin position="334"/>
        <end position="357"/>
    </location>
</feature>
<dbReference type="InterPro" id="IPR051788">
    <property type="entry name" value="MFS_Transporter"/>
</dbReference>
<evidence type="ECO:0000313" key="7">
    <source>
        <dbReference type="EMBL" id="MDQ0364918.1"/>
    </source>
</evidence>
<feature type="transmembrane region" description="Helical" evidence="5">
    <location>
        <begin position="12"/>
        <end position="29"/>
    </location>
</feature>
<feature type="transmembrane region" description="Helical" evidence="5">
    <location>
        <begin position="300"/>
        <end position="322"/>
    </location>
</feature>
<dbReference type="PANTHER" id="PTHR23514:SF13">
    <property type="entry name" value="INNER MEMBRANE PROTEIN YBJJ"/>
    <property type="match status" value="1"/>
</dbReference>
<keyword evidence="8" id="KW-1185">Reference proteome</keyword>
<evidence type="ECO:0000313" key="8">
    <source>
        <dbReference type="Proteomes" id="UP001240236"/>
    </source>
</evidence>
<dbReference type="SUPFAM" id="SSF103473">
    <property type="entry name" value="MFS general substrate transporter"/>
    <property type="match status" value="1"/>
</dbReference>
<comment type="subcellular location">
    <subcellularLocation>
        <location evidence="1">Cell membrane</location>
        <topology evidence="1">Multi-pass membrane protein</topology>
    </subcellularLocation>
</comment>
<reference evidence="7 8" key="1">
    <citation type="submission" date="2023-07" db="EMBL/GenBank/DDBJ databases">
        <title>Sequencing the genomes of 1000 actinobacteria strains.</title>
        <authorList>
            <person name="Klenk H.-P."/>
        </authorList>
    </citation>
    <scope>NUCLEOTIDE SEQUENCE [LARGE SCALE GENOMIC DNA]</scope>
    <source>
        <strain evidence="7 8">DSM 44709</strain>
    </source>
</reference>
<feature type="transmembrane region" description="Helical" evidence="5">
    <location>
        <begin position="363"/>
        <end position="382"/>
    </location>
</feature>
<dbReference type="PANTHER" id="PTHR23514">
    <property type="entry name" value="BYPASS OF STOP CODON PROTEIN 6"/>
    <property type="match status" value="1"/>
</dbReference>
<dbReference type="Proteomes" id="UP001240236">
    <property type="component" value="Unassembled WGS sequence"/>
</dbReference>
<feature type="domain" description="Major facilitator superfamily (MFS) profile" evidence="6">
    <location>
        <begin position="209"/>
        <end position="392"/>
    </location>
</feature>
<keyword evidence="3 5" id="KW-1133">Transmembrane helix</keyword>
<keyword evidence="4 5" id="KW-0472">Membrane</keyword>
<name>A0AAE3VVB4_9ACTN</name>
<feature type="transmembrane region" description="Helical" evidence="5">
    <location>
        <begin position="99"/>
        <end position="116"/>
    </location>
</feature>
<dbReference type="CDD" id="cd17393">
    <property type="entry name" value="MFS_MosC_like"/>
    <property type="match status" value="1"/>
</dbReference>
<evidence type="ECO:0000256" key="5">
    <source>
        <dbReference type="SAM" id="Phobius"/>
    </source>
</evidence>
<feature type="transmembrane region" description="Helical" evidence="5">
    <location>
        <begin position="49"/>
        <end position="70"/>
    </location>
</feature>
<feature type="transmembrane region" description="Helical" evidence="5">
    <location>
        <begin position="276"/>
        <end position="294"/>
    </location>
</feature>
<feature type="transmembrane region" description="Helical" evidence="5">
    <location>
        <begin position="239"/>
        <end position="264"/>
    </location>
</feature>
<sequence>MDVQQAVDRRARLAVAVCFCIMGSIIGNWSSRIPDVRRAVGLGDTGWGLVTTATTAGQLLSLVLVTVLVGRVRKSRLTLAGASLLLVNGPLMAGSTAPAALVCTLFVWGFAANLLATPVNAQAVEVERRYGRALMSTFHACFSGGTLAGGLLGSVAAANGITPQVQFTLNTVVLGVLLVATGRRLPDDPAPGPADDRRRRRLRDRLTPQLGLLAGMAFLASMTESAAGQWSAIYTVDSVGAAAAAGAVTFTCYSLAITAARFFGDRIADRIGRLRFLRLSVAVAGAGLALALAVPHAPAVFAGFAVLGLGLGCVTPTVMSYAGRQPGLTSEEGVSVAVLGQWPAYFIGPPLIGLLAGEFGLRWALWTLVVASALLALAGGGIRHHVTEPAAR</sequence>
<protein>
    <submittedName>
        <fullName evidence="7">MFS family permease</fullName>
    </submittedName>
</protein>
<dbReference type="RefSeq" id="WP_307236820.1">
    <property type="nucleotide sequence ID" value="NZ_JAUSUZ010000001.1"/>
</dbReference>
<evidence type="ECO:0000259" key="6">
    <source>
        <dbReference type="PROSITE" id="PS50850"/>
    </source>
</evidence>
<dbReference type="GO" id="GO:0005886">
    <property type="term" value="C:plasma membrane"/>
    <property type="evidence" value="ECO:0007669"/>
    <property type="project" value="UniProtKB-SubCell"/>
</dbReference>
<proteinExistence type="predicted"/>